<dbReference type="HOGENOM" id="CLU_1332094_0_0_1"/>
<dbReference type="InterPro" id="IPR046522">
    <property type="entry name" value="DUF6699"/>
</dbReference>
<feature type="domain" description="DUF6699" evidence="1">
    <location>
        <begin position="58"/>
        <end position="185"/>
    </location>
</feature>
<keyword evidence="3" id="KW-1185">Reference proteome</keyword>
<protein>
    <recommendedName>
        <fullName evidence="1">DUF6699 domain-containing protein</fullName>
    </recommendedName>
</protein>
<reference evidence="2 3" key="1">
    <citation type="submission" date="2014-04" db="EMBL/GenBank/DDBJ databases">
        <authorList>
            <consortium name="DOE Joint Genome Institute"/>
            <person name="Kuo A."/>
            <person name="Zuccaro A."/>
            <person name="Kohler A."/>
            <person name="Nagy L.G."/>
            <person name="Floudas D."/>
            <person name="Copeland A."/>
            <person name="Barry K.W."/>
            <person name="Cichocki N."/>
            <person name="Veneault-Fourrey C."/>
            <person name="LaButti K."/>
            <person name="Lindquist E.A."/>
            <person name="Lipzen A."/>
            <person name="Lundell T."/>
            <person name="Morin E."/>
            <person name="Murat C."/>
            <person name="Sun H."/>
            <person name="Tunlid A."/>
            <person name="Henrissat B."/>
            <person name="Grigoriev I.V."/>
            <person name="Hibbett D.S."/>
            <person name="Martin F."/>
            <person name="Nordberg H.P."/>
            <person name="Cantor M.N."/>
            <person name="Hua S.X."/>
        </authorList>
    </citation>
    <scope>NUCLEOTIDE SEQUENCE [LARGE SCALE GENOMIC DNA]</scope>
    <source>
        <strain evidence="2 3">MAFF 305830</strain>
    </source>
</reference>
<accession>A0A0C2WXK7</accession>
<name>A0A0C2WXK7_SERVB</name>
<evidence type="ECO:0000313" key="3">
    <source>
        <dbReference type="Proteomes" id="UP000054097"/>
    </source>
</evidence>
<dbReference type="Proteomes" id="UP000054097">
    <property type="component" value="Unassembled WGS sequence"/>
</dbReference>
<gene>
    <name evidence="2" type="ORF">M408DRAFT_327812</name>
</gene>
<sequence length="211" mass="24022">MTEKVGKWLEGAAYGPVLKQTDLYLLGATMTVNPVLTEEHPDVRINFNVATGDISANHPKNEEEEVAWEPFQDQPAVLPRCTTVYILCRQSPWCVPVENRTGVTVKDVFSALYQFHANEFITEDEWNALPPKTQDKIKRLAKQDPTIGGNAATSPQWSYYHTPNQGAVRYARKAWLQNRVNLEELKVDDDYCEQRLGFRGPNVLVMTLQEE</sequence>
<dbReference type="STRING" id="933852.A0A0C2WXK7"/>
<reference evidence="3" key="2">
    <citation type="submission" date="2015-01" db="EMBL/GenBank/DDBJ databases">
        <title>Evolutionary Origins and Diversification of the Mycorrhizal Mutualists.</title>
        <authorList>
            <consortium name="DOE Joint Genome Institute"/>
            <consortium name="Mycorrhizal Genomics Consortium"/>
            <person name="Kohler A."/>
            <person name="Kuo A."/>
            <person name="Nagy L.G."/>
            <person name="Floudas D."/>
            <person name="Copeland A."/>
            <person name="Barry K.W."/>
            <person name="Cichocki N."/>
            <person name="Veneault-Fourrey C."/>
            <person name="LaButti K."/>
            <person name="Lindquist E.A."/>
            <person name="Lipzen A."/>
            <person name="Lundell T."/>
            <person name="Morin E."/>
            <person name="Murat C."/>
            <person name="Riley R."/>
            <person name="Ohm R."/>
            <person name="Sun H."/>
            <person name="Tunlid A."/>
            <person name="Henrissat B."/>
            <person name="Grigoriev I.V."/>
            <person name="Hibbett D.S."/>
            <person name="Martin F."/>
        </authorList>
    </citation>
    <scope>NUCLEOTIDE SEQUENCE [LARGE SCALE GENOMIC DNA]</scope>
    <source>
        <strain evidence="3">MAFF 305830</strain>
    </source>
</reference>
<dbReference type="AlphaFoldDB" id="A0A0C2WXK7"/>
<dbReference type="EMBL" id="KN824283">
    <property type="protein sequence ID" value="KIM30868.1"/>
    <property type="molecule type" value="Genomic_DNA"/>
</dbReference>
<organism evidence="2 3">
    <name type="scientific">Serendipita vermifera MAFF 305830</name>
    <dbReference type="NCBI Taxonomy" id="933852"/>
    <lineage>
        <taxon>Eukaryota</taxon>
        <taxon>Fungi</taxon>
        <taxon>Dikarya</taxon>
        <taxon>Basidiomycota</taxon>
        <taxon>Agaricomycotina</taxon>
        <taxon>Agaricomycetes</taxon>
        <taxon>Sebacinales</taxon>
        <taxon>Serendipitaceae</taxon>
        <taxon>Serendipita</taxon>
    </lineage>
</organism>
<dbReference type="OrthoDB" id="3333333at2759"/>
<evidence type="ECO:0000313" key="2">
    <source>
        <dbReference type="EMBL" id="KIM30868.1"/>
    </source>
</evidence>
<evidence type="ECO:0000259" key="1">
    <source>
        <dbReference type="Pfam" id="PF20415"/>
    </source>
</evidence>
<proteinExistence type="predicted"/>
<dbReference type="Pfam" id="PF20415">
    <property type="entry name" value="DUF6699"/>
    <property type="match status" value="1"/>
</dbReference>